<organism evidence="6 7">
    <name type="scientific">Paractinoplanes brasiliensis</name>
    <dbReference type="NCBI Taxonomy" id="52695"/>
    <lineage>
        <taxon>Bacteria</taxon>
        <taxon>Bacillati</taxon>
        <taxon>Actinomycetota</taxon>
        <taxon>Actinomycetes</taxon>
        <taxon>Micromonosporales</taxon>
        <taxon>Micromonosporaceae</taxon>
        <taxon>Paractinoplanes</taxon>
    </lineage>
</organism>
<evidence type="ECO:0000256" key="4">
    <source>
        <dbReference type="ARBA" id="ARBA00023163"/>
    </source>
</evidence>
<keyword evidence="3 6" id="KW-0238">DNA-binding</keyword>
<dbReference type="Proteomes" id="UP000294901">
    <property type="component" value="Unassembled WGS sequence"/>
</dbReference>
<dbReference type="Gene3D" id="3.40.190.290">
    <property type="match status" value="1"/>
</dbReference>
<evidence type="ECO:0000256" key="2">
    <source>
        <dbReference type="ARBA" id="ARBA00023015"/>
    </source>
</evidence>
<keyword evidence="7" id="KW-1185">Reference proteome</keyword>
<gene>
    <name evidence="6" type="ORF">C8E87_6648</name>
</gene>
<feature type="domain" description="HTH lysR-type" evidence="5">
    <location>
        <begin position="3"/>
        <end position="60"/>
    </location>
</feature>
<dbReference type="GO" id="GO:0032993">
    <property type="term" value="C:protein-DNA complex"/>
    <property type="evidence" value="ECO:0007669"/>
    <property type="project" value="TreeGrafter"/>
</dbReference>
<dbReference type="Pfam" id="PF03466">
    <property type="entry name" value="LysR_substrate"/>
    <property type="match status" value="1"/>
</dbReference>
<dbReference type="EMBL" id="SNWR01000002">
    <property type="protein sequence ID" value="TDO31236.1"/>
    <property type="molecule type" value="Genomic_DNA"/>
</dbReference>
<keyword evidence="2" id="KW-0805">Transcription regulation</keyword>
<evidence type="ECO:0000259" key="5">
    <source>
        <dbReference type="PROSITE" id="PS50931"/>
    </source>
</evidence>
<dbReference type="CDD" id="cd08414">
    <property type="entry name" value="PBP2_LTTR_aromatics_like"/>
    <property type="match status" value="1"/>
</dbReference>
<sequence>MNLELRHLKVVCAIAETGSVTKAASQLGLAQPALTAQLQRIERTLGGPLFERDRRGARPTALGELVLARARVLLPAMKGLQDEAARLAGATGIDTMSRYRIGALGGPIIGGMVSRLAQAQPDAQITTHASYYVDDLANMVLAGKLDYAQVGVCGDAFPSADYGLVWQTIAIDGICALMPEDHPGSKDVDVDLAELASESWVAATGDGCFGDCFAAACARAGFTPRRMLESDVRGCIDMVESGMALALCQGTFRPPAGLTSRPLRGAPLRWRLVLGWHPDSQAAHSSAKLMGMAQEAYQEVVERNPDFVDWMAGYPQLGVVGSLAAAAEK</sequence>
<comment type="caution">
    <text evidence="6">The sequence shown here is derived from an EMBL/GenBank/DDBJ whole genome shotgun (WGS) entry which is preliminary data.</text>
</comment>
<dbReference type="InterPro" id="IPR036390">
    <property type="entry name" value="WH_DNA-bd_sf"/>
</dbReference>
<dbReference type="AlphaFoldDB" id="A0A4R6J9X3"/>
<keyword evidence="4" id="KW-0804">Transcription</keyword>
<proteinExistence type="inferred from homology"/>
<dbReference type="Pfam" id="PF00126">
    <property type="entry name" value="HTH_1"/>
    <property type="match status" value="1"/>
</dbReference>
<dbReference type="OrthoDB" id="3171102at2"/>
<accession>A0A4R6J9X3</accession>
<dbReference type="InterPro" id="IPR036388">
    <property type="entry name" value="WH-like_DNA-bd_sf"/>
</dbReference>
<dbReference type="GO" id="GO:0003677">
    <property type="term" value="F:DNA binding"/>
    <property type="evidence" value="ECO:0007669"/>
    <property type="project" value="UniProtKB-KW"/>
</dbReference>
<dbReference type="InterPro" id="IPR000847">
    <property type="entry name" value="LysR_HTH_N"/>
</dbReference>
<dbReference type="SUPFAM" id="SSF46785">
    <property type="entry name" value="Winged helix' DNA-binding domain"/>
    <property type="match status" value="1"/>
</dbReference>
<evidence type="ECO:0000313" key="7">
    <source>
        <dbReference type="Proteomes" id="UP000294901"/>
    </source>
</evidence>
<evidence type="ECO:0000256" key="3">
    <source>
        <dbReference type="ARBA" id="ARBA00023125"/>
    </source>
</evidence>
<dbReference type="PROSITE" id="PS50931">
    <property type="entry name" value="HTH_LYSR"/>
    <property type="match status" value="1"/>
</dbReference>
<dbReference type="Gene3D" id="1.10.10.10">
    <property type="entry name" value="Winged helix-like DNA-binding domain superfamily/Winged helix DNA-binding domain"/>
    <property type="match status" value="1"/>
</dbReference>
<dbReference type="GO" id="GO:0003700">
    <property type="term" value="F:DNA-binding transcription factor activity"/>
    <property type="evidence" value="ECO:0007669"/>
    <property type="project" value="InterPro"/>
</dbReference>
<dbReference type="RefSeq" id="WP_133877380.1">
    <property type="nucleotide sequence ID" value="NZ_BOMD01000045.1"/>
</dbReference>
<evidence type="ECO:0000256" key="1">
    <source>
        <dbReference type="ARBA" id="ARBA00009437"/>
    </source>
</evidence>
<dbReference type="PANTHER" id="PTHR30346">
    <property type="entry name" value="TRANSCRIPTIONAL DUAL REGULATOR HCAR-RELATED"/>
    <property type="match status" value="1"/>
</dbReference>
<name>A0A4R6J9X3_9ACTN</name>
<dbReference type="InterPro" id="IPR005119">
    <property type="entry name" value="LysR_subst-bd"/>
</dbReference>
<protein>
    <submittedName>
        <fullName evidence="6">DNA-binding transcriptional LysR family regulator</fullName>
    </submittedName>
</protein>
<comment type="similarity">
    <text evidence="1">Belongs to the LysR transcriptional regulatory family.</text>
</comment>
<dbReference type="PRINTS" id="PR00039">
    <property type="entry name" value="HTHLYSR"/>
</dbReference>
<reference evidence="6 7" key="1">
    <citation type="submission" date="2019-03" db="EMBL/GenBank/DDBJ databases">
        <title>Sequencing the genomes of 1000 actinobacteria strains.</title>
        <authorList>
            <person name="Klenk H.-P."/>
        </authorList>
    </citation>
    <scope>NUCLEOTIDE SEQUENCE [LARGE SCALE GENOMIC DNA]</scope>
    <source>
        <strain evidence="6 7">DSM 43805</strain>
    </source>
</reference>
<evidence type="ECO:0000313" key="6">
    <source>
        <dbReference type="EMBL" id="TDO31236.1"/>
    </source>
</evidence>
<dbReference type="SUPFAM" id="SSF53850">
    <property type="entry name" value="Periplasmic binding protein-like II"/>
    <property type="match status" value="1"/>
</dbReference>
<dbReference type="PANTHER" id="PTHR30346:SF30">
    <property type="entry name" value="SMALL NEUTRAL PROTEASE REGULATORY PROTEIN"/>
    <property type="match status" value="1"/>
</dbReference>